<feature type="compositionally biased region" description="Basic and acidic residues" evidence="2">
    <location>
        <begin position="195"/>
        <end position="207"/>
    </location>
</feature>
<evidence type="ECO:0000256" key="1">
    <source>
        <dbReference type="SAM" id="Coils"/>
    </source>
</evidence>
<protein>
    <submittedName>
        <fullName evidence="3">Uncharacterized protein</fullName>
    </submittedName>
</protein>
<organism evidence="3 4">
    <name type="scientific">Angomonas deanei</name>
    <dbReference type="NCBI Taxonomy" id="59799"/>
    <lineage>
        <taxon>Eukaryota</taxon>
        <taxon>Discoba</taxon>
        <taxon>Euglenozoa</taxon>
        <taxon>Kinetoplastea</taxon>
        <taxon>Metakinetoplastina</taxon>
        <taxon>Trypanosomatida</taxon>
        <taxon>Trypanosomatidae</taxon>
        <taxon>Strigomonadinae</taxon>
        <taxon>Angomonas</taxon>
    </lineage>
</organism>
<evidence type="ECO:0000313" key="4">
    <source>
        <dbReference type="Proteomes" id="UP000515908"/>
    </source>
</evidence>
<gene>
    <name evidence="3" type="ORF">ADEAN_000327600</name>
</gene>
<evidence type="ECO:0000313" key="3">
    <source>
        <dbReference type="EMBL" id="CAD2215818.1"/>
    </source>
</evidence>
<name>A0A7G2C7N4_9TRYP</name>
<keyword evidence="4" id="KW-1185">Reference proteome</keyword>
<accession>A0A7G2C7N4</accession>
<dbReference type="Proteomes" id="UP000515908">
    <property type="component" value="Chromosome 05"/>
</dbReference>
<keyword evidence="1" id="KW-0175">Coiled coil</keyword>
<proteinExistence type="predicted"/>
<reference evidence="3 4" key="1">
    <citation type="submission" date="2020-08" db="EMBL/GenBank/DDBJ databases">
        <authorList>
            <person name="Newling K."/>
            <person name="Davey J."/>
            <person name="Forrester S."/>
        </authorList>
    </citation>
    <scope>NUCLEOTIDE SEQUENCE [LARGE SCALE GENOMIC DNA]</scope>
    <source>
        <strain evidence="4">Crithidia deanei Carvalho (ATCC PRA-265)</strain>
    </source>
</reference>
<feature type="region of interest" description="Disordered" evidence="2">
    <location>
        <begin position="195"/>
        <end position="217"/>
    </location>
</feature>
<dbReference type="AlphaFoldDB" id="A0A7G2C7N4"/>
<dbReference type="EMBL" id="LR877149">
    <property type="protein sequence ID" value="CAD2215818.1"/>
    <property type="molecule type" value="Genomic_DNA"/>
</dbReference>
<feature type="coiled-coil region" evidence="1">
    <location>
        <begin position="357"/>
        <end position="395"/>
    </location>
</feature>
<sequence length="413" mass="46431">MVFYAQCSREKDESWSGDAALFLQWTVIDTRKETLHDLLEPFESASPSDSLGPGLTTVEVGSAKEYQTVVAKALIHASYPKIESGLSCFTFTGAYSGYTRTFCFPFGTASEGLIRSSVHRHLVASPSEETYVWDRCFDRVCGCILSLGEKVSFPLVISASHGEDPRMEIRVSRVCVEVHGWKELRYSATPEKRSVGTDTEHLYDPSEHSVVTPHRNTSDSIDPQEALFAHQNKLFDRAHHAVMECGLFRLRSGHNEGKEGSTDDNPLSEMTVFLAIEEACVEEETARIRIETSWLETCIKLKVSLLTDLRRLGDHLVEPNQEIKIRCVSRLPSKEELKLHQTFNHVTKENLTYFTKMKEVEAMLTQVEQEKDAYNAKVEEEYSSLLDTLEELQSTLSAGEGDGSIACQTGTNW</sequence>
<dbReference type="VEuPathDB" id="TriTrypDB:ADEAN_000327600"/>
<evidence type="ECO:0000256" key="2">
    <source>
        <dbReference type="SAM" id="MobiDB-lite"/>
    </source>
</evidence>